<evidence type="ECO:0000313" key="1">
    <source>
        <dbReference type="EMBL" id="MCP9292434.1"/>
    </source>
</evidence>
<organism evidence="1 2">
    <name type="scientific">Gracilimonas sediminicola</name>
    <dbReference type="NCBI Taxonomy" id="2952158"/>
    <lineage>
        <taxon>Bacteria</taxon>
        <taxon>Pseudomonadati</taxon>
        <taxon>Balneolota</taxon>
        <taxon>Balneolia</taxon>
        <taxon>Balneolales</taxon>
        <taxon>Balneolaceae</taxon>
        <taxon>Gracilimonas</taxon>
    </lineage>
</organism>
<dbReference type="PANTHER" id="PTHR45947:SF14">
    <property type="entry name" value="SLL1723 PROTEIN"/>
    <property type="match status" value="1"/>
</dbReference>
<dbReference type="Proteomes" id="UP001139125">
    <property type="component" value="Unassembled WGS sequence"/>
</dbReference>
<dbReference type="PANTHER" id="PTHR45947">
    <property type="entry name" value="SULFOQUINOVOSYL TRANSFERASE SQD2"/>
    <property type="match status" value="1"/>
</dbReference>
<dbReference type="EMBL" id="JANDBC010000002">
    <property type="protein sequence ID" value="MCP9292434.1"/>
    <property type="molecule type" value="Genomic_DNA"/>
</dbReference>
<dbReference type="CDD" id="cd03801">
    <property type="entry name" value="GT4_PimA-like"/>
    <property type="match status" value="1"/>
</dbReference>
<dbReference type="RefSeq" id="WP_255135320.1">
    <property type="nucleotide sequence ID" value="NZ_JANDBC010000002.1"/>
</dbReference>
<protein>
    <submittedName>
        <fullName evidence="1">Glycosyltransferase</fullName>
        <ecNumber evidence="1">2.4.-.-</ecNumber>
    </submittedName>
</protein>
<keyword evidence="1" id="KW-0328">Glycosyltransferase</keyword>
<keyword evidence="1" id="KW-0808">Transferase</keyword>
<dbReference type="SUPFAM" id="SSF53756">
    <property type="entry name" value="UDP-Glycosyltransferase/glycogen phosphorylase"/>
    <property type="match status" value="1"/>
</dbReference>
<name>A0A9X2L529_9BACT</name>
<dbReference type="GO" id="GO:0016757">
    <property type="term" value="F:glycosyltransferase activity"/>
    <property type="evidence" value="ECO:0007669"/>
    <property type="project" value="UniProtKB-KW"/>
</dbReference>
<dbReference type="InterPro" id="IPR050194">
    <property type="entry name" value="Glycosyltransferase_grp1"/>
</dbReference>
<dbReference type="Pfam" id="PF13692">
    <property type="entry name" value="Glyco_trans_1_4"/>
    <property type="match status" value="1"/>
</dbReference>
<dbReference type="Gene3D" id="3.40.50.2000">
    <property type="entry name" value="Glycogen Phosphorylase B"/>
    <property type="match status" value="2"/>
</dbReference>
<accession>A0A9X2L529</accession>
<gene>
    <name evidence="1" type="ORF">NM125_12675</name>
</gene>
<dbReference type="AlphaFoldDB" id="A0A9X2L529"/>
<comment type="caution">
    <text evidence="1">The sequence shown here is derived from an EMBL/GenBank/DDBJ whole genome shotgun (WGS) entry which is preliminary data.</text>
</comment>
<evidence type="ECO:0000313" key="2">
    <source>
        <dbReference type="Proteomes" id="UP001139125"/>
    </source>
</evidence>
<keyword evidence="2" id="KW-1185">Reference proteome</keyword>
<reference evidence="1" key="1">
    <citation type="submission" date="2022-06" db="EMBL/GenBank/DDBJ databases">
        <title>Gracilimonas sp. CAU 1638 isolated from sea sediment.</title>
        <authorList>
            <person name="Kim W."/>
        </authorList>
    </citation>
    <scope>NUCLEOTIDE SEQUENCE</scope>
    <source>
        <strain evidence="1">CAU 1638</strain>
    </source>
</reference>
<dbReference type="EC" id="2.4.-.-" evidence="1"/>
<sequence length="381" mass="43077">MKIGYITKQHPSNRKAYSGTHYYMFKALEQSFEEVVPFSPVDSNYKIIPKAKGRLLRLLTGKVYKYQYDIGLAKRMASIIDQKIEDHQPDALLASLMNPEMAYVKSDVPFYLTSDATSVLLNEVYGSHSNLHPLSVREAMHLEKKAFEKATKLILPLQWLADSAMKDYGVPSSKIEVIPYGANLDTEISEDEVGQLLQHRRESPIIKLLFVGIRWEEKGGPFAVKVLRSLLEKGMNAELNIVGSEPDIPNQPEGINVIGFVDKETEEGRMRLDQLYKDATFFIMPTQAECVGMSFIEAASYALPAIGSETGGVPEAVIDGETGFIYRSSHTSEEVADWIIAVRKDRQRYSNLSQQAYARYKNQMNWGNWSRKVKDVITLLH</sequence>
<proteinExistence type="predicted"/>